<evidence type="ECO:0000256" key="1">
    <source>
        <dbReference type="SAM" id="MobiDB-lite"/>
    </source>
</evidence>
<dbReference type="InterPro" id="IPR027843">
    <property type="entry name" value="DUF4440"/>
</dbReference>
<dbReference type="EMBL" id="JASCIS010000002">
    <property type="protein sequence ID" value="MDI3417464.1"/>
    <property type="molecule type" value="Genomic_DNA"/>
</dbReference>
<evidence type="ECO:0000259" key="2">
    <source>
        <dbReference type="Pfam" id="PF14534"/>
    </source>
</evidence>
<dbReference type="Gene3D" id="3.10.450.50">
    <property type="match status" value="1"/>
</dbReference>
<name>A0ABT6SPD1_9ACTN</name>
<dbReference type="RefSeq" id="WP_282533379.1">
    <property type="nucleotide sequence ID" value="NZ_JASCIS010000002.1"/>
</dbReference>
<sequence>MANDDHIESLRAAERRLQAAQLASDVGALAELIDDAGQFTGPDGNLYSKWDDLRAHESGHQVLTRLVEEDLQVLATEHTGVTWLLAALEGSIGGQPLVARVRYTRTWIRDRTGWRVIAAHATSVTDDPSAPVQAPCLPGVPGPGSDS</sequence>
<protein>
    <submittedName>
        <fullName evidence="3">Nuclear transport factor 2 family protein</fullName>
    </submittedName>
</protein>
<evidence type="ECO:0000313" key="3">
    <source>
        <dbReference type="EMBL" id="MDI3417464.1"/>
    </source>
</evidence>
<feature type="region of interest" description="Disordered" evidence="1">
    <location>
        <begin position="125"/>
        <end position="147"/>
    </location>
</feature>
<comment type="caution">
    <text evidence="3">The sequence shown here is derived from an EMBL/GenBank/DDBJ whole genome shotgun (WGS) entry which is preliminary data.</text>
</comment>
<feature type="domain" description="DUF4440" evidence="2">
    <location>
        <begin position="10"/>
        <end position="116"/>
    </location>
</feature>
<dbReference type="Proteomes" id="UP001237105">
    <property type="component" value="Unassembled WGS sequence"/>
</dbReference>
<evidence type="ECO:0000313" key="4">
    <source>
        <dbReference type="Proteomes" id="UP001237105"/>
    </source>
</evidence>
<accession>A0ABT6SPD1</accession>
<proteinExistence type="predicted"/>
<dbReference type="Pfam" id="PF14534">
    <property type="entry name" value="DUF4440"/>
    <property type="match status" value="1"/>
</dbReference>
<dbReference type="SUPFAM" id="SSF54427">
    <property type="entry name" value="NTF2-like"/>
    <property type="match status" value="1"/>
</dbReference>
<gene>
    <name evidence="3" type="ORF">QIT00_02610</name>
</gene>
<keyword evidence="4" id="KW-1185">Reference proteome</keyword>
<reference evidence="3 4" key="1">
    <citation type="submission" date="2023-05" db="EMBL/GenBank/DDBJ databases">
        <title>Draft genome sequence of Streptomyces sp. B-S-A12 isolated from a cave soil in Thailand.</title>
        <authorList>
            <person name="Chamroensaksri N."/>
            <person name="Muangham S."/>
        </authorList>
    </citation>
    <scope>NUCLEOTIDE SEQUENCE [LARGE SCALE GENOMIC DNA]</scope>
    <source>
        <strain evidence="3 4">B-S-A12</strain>
    </source>
</reference>
<dbReference type="InterPro" id="IPR032710">
    <property type="entry name" value="NTF2-like_dom_sf"/>
</dbReference>
<organism evidence="3 4">
    <name type="scientific">Streptomyces luteolus</name>
    <dbReference type="NCBI Taxonomy" id="3043615"/>
    <lineage>
        <taxon>Bacteria</taxon>
        <taxon>Bacillati</taxon>
        <taxon>Actinomycetota</taxon>
        <taxon>Actinomycetes</taxon>
        <taxon>Kitasatosporales</taxon>
        <taxon>Streptomycetaceae</taxon>
        <taxon>Streptomyces</taxon>
    </lineage>
</organism>